<protein>
    <submittedName>
        <fullName evidence="2">Uncharacterized protein</fullName>
    </submittedName>
</protein>
<feature type="region of interest" description="Disordered" evidence="1">
    <location>
        <begin position="1"/>
        <end position="58"/>
    </location>
</feature>
<dbReference type="EMBL" id="VLKL01000001">
    <property type="protein sequence ID" value="TWI11443.1"/>
    <property type="molecule type" value="Genomic_DNA"/>
</dbReference>
<dbReference type="Proteomes" id="UP000317176">
    <property type="component" value="Unassembled WGS sequence"/>
</dbReference>
<name>A0A562LV58_9BRAD</name>
<keyword evidence="3" id="KW-1185">Reference proteome</keyword>
<accession>A0A562LV58</accession>
<dbReference type="AlphaFoldDB" id="A0A562LV58"/>
<reference evidence="2 3" key="1">
    <citation type="journal article" date="2015" name="Stand. Genomic Sci.">
        <title>Genomic Encyclopedia of Bacterial and Archaeal Type Strains, Phase III: the genomes of soil and plant-associated and newly described type strains.</title>
        <authorList>
            <person name="Whitman W.B."/>
            <person name="Woyke T."/>
            <person name="Klenk H.P."/>
            <person name="Zhou Y."/>
            <person name="Lilburn T.G."/>
            <person name="Beck B.J."/>
            <person name="De Vos P."/>
            <person name="Vandamme P."/>
            <person name="Eisen J.A."/>
            <person name="Garrity G."/>
            <person name="Hugenholtz P."/>
            <person name="Kyrpides N.C."/>
        </authorList>
    </citation>
    <scope>NUCLEOTIDE SEQUENCE [LARGE SCALE GENOMIC DNA]</scope>
    <source>
        <strain evidence="2 3">CGMCC 1.10947</strain>
    </source>
</reference>
<sequence>MRKPAIHPDDFPIEANETTVTTNKGKPLANAESEPVADEIADRLNEQADREEHDKWSP</sequence>
<evidence type="ECO:0000313" key="2">
    <source>
        <dbReference type="EMBL" id="TWI11443.1"/>
    </source>
</evidence>
<dbReference type="RefSeq" id="WP_167520211.1">
    <property type="nucleotide sequence ID" value="NZ_CP088014.1"/>
</dbReference>
<proteinExistence type="predicted"/>
<evidence type="ECO:0000313" key="3">
    <source>
        <dbReference type="Proteomes" id="UP000317176"/>
    </source>
</evidence>
<gene>
    <name evidence="2" type="ORF">IQ17_00594</name>
</gene>
<evidence type="ECO:0000256" key="1">
    <source>
        <dbReference type="SAM" id="MobiDB-lite"/>
    </source>
</evidence>
<comment type="caution">
    <text evidence="2">The sequence shown here is derived from an EMBL/GenBank/DDBJ whole genome shotgun (WGS) entry which is preliminary data.</text>
</comment>
<feature type="compositionally biased region" description="Basic and acidic residues" evidence="1">
    <location>
        <begin position="40"/>
        <end position="58"/>
    </location>
</feature>
<organism evidence="2 3">
    <name type="scientific">Bradyrhizobium daqingense</name>
    <dbReference type="NCBI Taxonomy" id="993502"/>
    <lineage>
        <taxon>Bacteria</taxon>
        <taxon>Pseudomonadati</taxon>
        <taxon>Pseudomonadota</taxon>
        <taxon>Alphaproteobacteria</taxon>
        <taxon>Hyphomicrobiales</taxon>
        <taxon>Nitrobacteraceae</taxon>
        <taxon>Bradyrhizobium</taxon>
    </lineage>
</organism>
<feature type="compositionally biased region" description="Basic and acidic residues" evidence="1">
    <location>
        <begin position="1"/>
        <end position="10"/>
    </location>
</feature>